<dbReference type="PROSITE" id="PS51257">
    <property type="entry name" value="PROKAR_LIPOPROTEIN"/>
    <property type="match status" value="1"/>
</dbReference>
<sequence length="282" mass="31513">MNYCFKSVQIGLLAMCITVLAVSCAPKSKTPTPPSVMESGSMQLTPTMADEARVSPIAHPRKREYILPYSASVASSSQYEQYIHRWDDGEGVLIESGINEAVNNNGNLWIVAVQAVRSGENVSINPASTGAGTPTILFNWLNGELHPYGEREIKTGIFKNQALPLITPLLSEQYDMYPRERVLLYETDIQRNVSIQFSYMNAIKNDANMNGAGSLYRASAWRGSPHAFMAGDTVDLVFVLYRTTQDYQWYQNELANNISDPLKNTTIDHMIELQRIPVKLLN</sequence>
<organism evidence="2 3">
    <name type="scientific">Entomospira entomophila</name>
    <dbReference type="NCBI Taxonomy" id="2719988"/>
    <lineage>
        <taxon>Bacteria</taxon>
        <taxon>Pseudomonadati</taxon>
        <taxon>Spirochaetota</taxon>
        <taxon>Spirochaetia</taxon>
        <taxon>Spirochaetales</taxon>
        <taxon>Spirochaetaceae</taxon>
        <taxon>Entomospira</taxon>
    </lineage>
</organism>
<protein>
    <recommendedName>
        <fullName evidence="4">Lipoprotein</fullName>
    </recommendedName>
</protein>
<keyword evidence="1" id="KW-0732">Signal</keyword>
<feature type="signal peptide" evidence="1">
    <location>
        <begin position="1"/>
        <end position="21"/>
    </location>
</feature>
<evidence type="ECO:0000313" key="3">
    <source>
        <dbReference type="Proteomes" id="UP000711995"/>
    </source>
</evidence>
<evidence type="ECO:0000256" key="1">
    <source>
        <dbReference type="SAM" id="SignalP"/>
    </source>
</evidence>
<keyword evidence="3" id="KW-1185">Reference proteome</keyword>
<reference evidence="2 3" key="1">
    <citation type="submission" date="2020-03" db="EMBL/GenBank/DDBJ databases">
        <title>Spirochaetal bacteria isolated from arthropods constitute a novel genus Entomospira genus novum within the order Spirochaetales.</title>
        <authorList>
            <person name="Grana-Miraglia L."/>
            <person name="Sikutova S."/>
            <person name="Fingerle V."/>
            <person name="Sing A."/>
            <person name="Castillo-Ramirez S."/>
            <person name="Margos G."/>
            <person name="Rudolf I."/>
        </authorList>
    </citation>
    <scope>NUCLEOTIDE SEQUENCE [LARGE SCALE GENOMIC DNA]</scope>
    <source>
        <strain evidence="2 3">BR193</strain>
    </source>
</reference>
<gene>
    <name evidence="2" type="ORF">HCT14_05250</name>
</gene>
<name>A0A968GEC7_9SPIO</name>
<dbReference type="EMBL" id="JAATLJ010000001">
    <property type="protein sequence ID" value="NIZ40909.1"/>
    <property type="molecule type" value="Genomic_DNA"/>
</dbReference>
<dbReference type="Proteomes" id="UP000711995">
    <property type="component" value="Unassembled WGS sequence"/>
</dbReference>
<feature type="chain" id="PRO_5037835717" description="Lipoprotein" evidence="1">
    <location>
        <begin position="22"/>
        <end position="282"/>
    </location>
</feature>
<dbReference type="RefSeq" id="WP_167700496.1">
    <property type="nucleotide sequence ID" value="NZ_CP118174.1"/>
</dbReference>
<comment type="caution">
    <text evidence="2">The sequence shown here is derived from an EMBL/GenBank/DDBJ whole genome shotgun (WGS) entry which is preliminary data.</text>
</comment>
<accession>A0A968GEC7</accession>
<evidence type="ECO:0008006" key="4">
    <source>
        <dbReference type="Google" id="ProtNLM"/>
    </source>
</evidence>
<proteinExistence type="predicted"/>
<dbReference type="AlphaFoldDB" id="A0A968GEC7"/>
<evidence type="ECO:0000313" key="2">
    <source>
        <dbReference type="EMBL" id="NIZ40909.1"/>
    </source>
</evidence>